<evidence type="ECO:0000259" key="1">
    <source>
        <dbReference type="Pfam" id="PF02551"/>
    </source>
</evidence>
<dbReference type="PANTHER" id="PTHR11066:SF65">
    <property type="entry name" value="ACYL-COA THIOESTERASE"/>
    <property type="match status" value="1"/>
</dbReference>
<dbReference type="SUPFAM" id="SSF54637">
    <property type="entry name" value="Thioesterase/thiol ester dehydrase-isomerase"/>
    <property type="match status" value="1"/>
</dbReference>
<dbReference type="Gene3D" id="3.10.129.10">
    <property type="entry name" value="Hotdog Thioesterase"/>
    <property type="match status" value="1"/>
</dbReference>
<dbReference type="InterPro" id="IPR003703">
    <property type="entry name" value="Acyl_CoA_thio"/>
</dbReference>
<protein>
    <recommendedName>
        <fullName evidence="1">Acyl-CoA thioesterase 2 C-terminal domain-containing protein</fullName>
    </recommendedName>
</protein>
<dbReference type="InterPro" id="IPR029069">
    <property type="entry name" value="HotDog_dom_sf"/>
</dbReference>
<dbReference type="EMBL" id="BT050932">
    <property type="protein sequence ID" value="ACJ83600.1"/>
    <property type="molecule type" value="mRNA"/>
</dbReference>
<proteinExistence type="evidence at transcript level"/>
<sequence>MWFHRPLKADEWVLFAIFTPSAYEARGFVIGQMFNQKGELLATLIQEGLTRNANLQIKSIKPKL</sequence>
<evidence type="ECO:0000313" key="2">
    <source>
        <dbReference type="EMBL" id="ACJ83600.1"/>
    </source>
</evidence>
<organism evidence="2">
    <name type="scientific">Medicago truncatula</name>
    <name type="common">Barrel medic</name>
    <name type="synonym">Medicago tribuloides</name>
    <dbReference type="NCBI Taxonomy" id="3880"/>
    <lineage>
        <taxon>Eukaryota</taxon>
        <taxon>Viridiplantae</taxon>
        <taxon>Streptophyta</taxon>
        <taxon>Embryophyta</taxon>
        <taxon>Tracheophyta</taxon>
        <taxon>Spermatophyta</taxon>
        <taxon>Magnoliopsida</taxon>
        <taxon>eudicotyledons</taxon>
        <taxon>Gunneridae</taxon>
        <taxon>Pentapetalae</taxon>
        <taxon>rosids</taxon>
        <taxon>fabids</taxon>
        <taxon>Fabales</taxon>
        <taxon>Fabaceae</taxon>
        <taxon>Papilionoideae</taxon>
        <taxon>50 kb inversion clade</taxon>
        <taxon>NPAAA clade</taxon>
        <taxon>Hologalegina</taxon>
        <taxon>IRL clade</taxon>
        <taxon>Trifolieae</taxon>
        <taxon>Medicago</taxon>
    </lineage>
</organism>
<reference evidence="2" key="1">
    <citation type="submission" date="2008-12" db="EMBL/GenBank/DDBJ databases">
        <title>Medicago truncatula full length cdna cloning project.</title>
        <authorList>
            <person name="Moskal W."/>
            <person name="Chan A."/>
            <person name="Cheung F."/>
            <person name="Xiao Y."/>
            <person name="Town C.D."/>
        </authorList>
    </citation>
    <scope>NUCLEOTIDE SEQUENCE</scope>
</reference>
<feature type="domain" description="Acyl-CoA thioesterase 2 C-terminal" evidence="1">
    <location>
        <begin position="1"/>
        <end position="49"/>
    </location>
</feature>
<dbReference type="GO" id="GO:0006637">
    <property type="term" value="P:acyl-CoA metabolic process"/>
    <property type="evidence" value="ECO:0007669"/>
    <property type="project" value="InterPro"/>
</dbReference>
<dbReference type="Pfam" id="PF02551">
    <property type="entry name" value="Acyl_CoA_thio"/>
    <property type="match status" value="1"/>
</dbReference>
<dbReference type="AlphaFoldDB" id="B7FFZ5"/>
<name>B7FFZ5_MEDTR</name>
<dbReference type="PANTHER" id="PTHR11066">
    <property type="entry name" value="ACYL-COA THIOESTERASE"/>
    <property type="match status" value="1"/>
</dbReference>
<dbReference type="GO" id="GO:0047617">
    <property type="term" value="F:fatty acyl-CoA hydrolase activity"/>
    <property type="evidence" value="ECO:0007669"/>
    <property type="project" value="InterPro"/>
</dbReference>
<dbReference type="InterPro" id="IPR025652">
    <property type="entry name" value="TesB_C"/>
</dbReference>
<accession>B7FFZ5</accession>
<dbReference type="CDD" id="cd03444">
    <property type="entry name" value="Thioesterase_II_repeat1"/>
    <property type="match status" value="1"/>
</dbReference>